<dbReference type="GO" id="GO:0005737">
    <property type="term" value="C:cytoplasm"/>
    <property type="evidence" value="ECO:0007669"/>
    <property type="project" value="UniProtKB-SubCell"/>
</dbReference>
<evidence type="ECO:0000259" key="8">
    <source>
        <dbReference type="Pfam" id="PF21003"/>
    </source>
</evidence>
<name>G7VEF6_9CREN</name>
<dbReference type="eggNOG" id="arCOG01304">
    <property type="taxonomic scope" value="Archaea"/>
</dbReference>
<keyword evidence="5 6" id="KW-0238">DNA-binding</keyword>
<proteinExistence type="inferred from homology"/>
<evidence type="ECO:0000259" key="7">
    <source>
        <dbReference type="Pfam" id="PF01939"/>
    </source>
</evidence>
<evidence type="ECO:0000256" key="4">
    <source>
        <dbReference type="ARBA" id="ARBA00022801"/>
    </source>
</evidence>
<evidence type="ECO:0000313" key="9">
    <source>
        <dbReference type="EMBL" id="AET31580.1"/>
    </source>
</evidence>
<dbReference type="GO" id="GO:0003677">
    <property type="term" value="F:DNA binding"/>
    <property type="evidence" value="ECO:0007669"/>
    <property type="project" value="UniProtKB-KW"/>
</dbReference>
<feature type="domain" description="Endonuclease NucS C-terminal" evidence="7">
    <location>
        <begin position="134"/>
        <end position="245"/>
    </location>
</feature>
<dbReference type="GO" id="GO:0000014">
    <property type="term" value="F:single-stranded DNA endodeoxyribonuclease activity"/>
    <property type="evidence" value="ECO:0007669"/>
    <property type="project" value="UniProtKB-UniRule"/>
</dbReference>
<dbReference type="InterPro" id="IPR048302">
    <property type="entry name" value="NucS_N"/>
</dbReference>
<dbReference type="AlphaFoldDB" id="G7VEF6"/>
<evidence type="ECO:0000256" key="3">
    <source>
        <dbReference type="ARBA" id="ARBA00022759"/>
    </source>
</evidence>
<dbReference type="InterPro" id="IPR048301">
    <property type="entry name" value="NucS_C"/>
</dbReference>
<dbReference type="Gene3D" id="2.70.180.20">
    <property type="match status" value="1"/>
</dbReference>
<keyword evidence="4 6" id="KW-0378">Hydrolase</keyword>
<evidence type="ECO:0000256" key="2">
    <source>
        <dbReference type="ARBA" id="ARBA00022722"/>
    </source>
</evidence>
<dbReference type="Pfam" id="PF01939">
    <property type="entry name" value="NucS_C"/>
    <property type="match status" value="1"/>
</dbReference>
<comment type="similarity">
    <text evidence="6">Belongs to the NucS endonuclease family.</text>
</comment>
<dbReference type="Proteomes" id="UP000005867">
    <property type="component" value="Chromosome"/>
</dbReference>
<dbReference type="InterPro" id="IPR011856">
    <property type="entry name" value="tRNA_endonuc-like_dom_sf"/>
</dbReference>
<dbReference type="CDD" id="cd22341">
    <property type="entry name" value="NucS-like"/>
    <property type="match status" value="1"/>
</dbReference>
<comment type="function">
    <text evidence="6">Cleaves both 3' and 5' ssDNA extremities of branched DNA structures.</text>
</comment>
<keyword evidence="10" id="KW-1185">Reference proteome</keyword>
<evidence type="ECO:0000256" key="1">
    <source>
        <dbReference type="ARBA" id="ARBA00022490"/>
    </source>
</evidence>
<dbReference type="HOGENOM" id="CLU_069350_1_0_2"/>
<dbReference type="InterPro" id="IPR049173">
    <property type="entry name" value="NucS_N_sf"/>
</dbReference>
<comment type="subcellular location">
    <subcellularLocation>
        <location evidence="6">Cytoplasm</location>
    </subcellularLocation>
</comment>
<organism evidence="9 10">
    <name type="scientific">Pyrobaculum ferrireducens</name>
    <dbReference type="NCBI Taxonomy" id="1104324"/>
    <lineage>
        <taxon>Archaea</taxon>
        <taxon>Thermoproteota</taxon>
        <taxon>Thermoprotei</taxon>
        <taxon>Thermoproteales</taxon>
        <taxon>Thermoproteaceae</taxon>
        <taxon>Pyrobaculum</taxon>
    </lineage>
</organism>
<dbReference type="STRING" id="1104324.P186_0112"/>
<reference evidence="9 10" key="1">
    <citation type="journal article" date="2012" name="J. Bacteriol.">
        <title>Complete genome sequence of strain 1860, a crenarchaeon of the genus pyrobaculum able to grow with various electron acceptors.</title>
        <authorList>
            <person name="Mardanov A.V."/>
            <person name="Gumerov V.M."/>
            <person name="Slobodkina G.B."/>
            <person name="Beletsky A.V."/>
            <person name="Bonch-Osmolovskaya E.A."/>
            <person name="Ravin N.V."/>
            <person name="Skryabin K.G."/>
        </authorList>
    </citation>
    <scope>NUCLEOTIDE SEQUENCE [LARGE SCALE GENOMIC DNA]</scope>
    <source>
        <strain evidence="9 10">1860</strain>
    </source>
</reference>
<dbReference type="NCBIfam" id="NF003270">
    <property type="entry name" value="PRK04247.1"/>
    <property type="match status" value="1"/>
</dbReference>
<evidence type="ECO:0000313" key="10">
    <source>
        <dbReference type="Proteomes" id="UP000005867"/>
    </source>
</evidence>
<dbReference type="InterPro" id="IPR011335">
    <property type="entry name" value="Restrct_endonuc-II-like"/>
</dbReference>
<dbReference type="EC" id="3.1.-.-" evidence="6"/>
<evidence type="ECO:0000256" key="6">
    <source>
        <dbReference type="HAMAP-Rule" id="MF_00722"/>
    </source>
</evidence>
<dbReference type="SUPFAM" id="SSF52980">
    <property type="entry name" value="Restriction endonuclease-like"/>
    <property type="match status" value="1"/>
</dbReference>
<evidence type="ECO:0000256" key="5">
    <source>
        <dbReference type="ARBA" id="ARBA00023125"/>
    </source>
</evidence>
<keyword evidence="1 6" id="KW-0963">Cytoplasm</keyword>
<sequence length="253" mass="27586">MLFKPAVVANVAGAPKPEEAARLINSGKRRGVVVVVGICEVSYTGRAAAALGPGRRLLILKRDGTLLLHEAEKAQPKIWNPPGSFTAAYVEGGVLVVKSVRSRPFETVRVVFRQVDFASAFDVGTSELALVGTESDVVEALVRNPSIIEEGLEVVGVEVPTDVGHIDILARDRGGRYVIIEVKRDVATHDAVFQLARYVELYRRKGHEVRGVLVASDISSTALEYLKRYDLVFVKVNPRELTVSTNKNTLNSK</sequence>
<dbReference type="EMBL" id="CP003098">
    <property type="protein sequence ID" value="AET31580.1"/>
    <property type="molecule type" value="Genomic_DNA"/>
</dbReference>
<dbReference type="Pfam" id="PF21003">
    <property type="entry name" value="NucS_N"/>
    <property type="match status" value="1"/>
</dbReference>
<feature type="domain" description="Endonuclease NucS N-terminal PH-like" evidence="8">
    <location>
        <begin position="30"/>
        <end position="125"/>
    </location>
</feature>
<dbReference type="PANTHER" id="PTHR38814:SF1">
    <property type="entry name" value="ENDONUCLEASE NUCS"/>
    <property type="match status" value="1"/>
</dbReference>
<dbReference type="PANTHER" id="PTHR38814">
    <property type="entry name" value="ENDONUCLEASE NUCS"/>
    <property type="match status" value="1"/>
</dbReference>
<keyword evidence="3 6" id="KW-0255">Endonuclease</keyword>
<dbReference type="HAMAP" id="MF_00722">
    <property type="entry name" value="NucS"/>
    <property type="match status" value="1"/>
</dbReference>
<dbReference type="InterPro" id="IPR002793">
    <property type="entry name" value="Endonuclease_NucS"/>
</dbReference>
<dbReference type="Gene3D" id="3.40.1350.10">
    <property type="match status" value="1"/>
</dbReference>
<accession>G7VEF6</accession>
<protein>
    <recommendedName>
        <fullName evidence="6">Endonuclease NucS</fullName>
        <ecNumber evidence="6">3.1.-.-</ecNumber>
    </recommendedName>
</protein>
<keyword evidence="2 6" id="KW-0540">Nuclease</keyword>
<dbReference type="KEGG" id="pyr:P186_0112"/>
<gene>
    <name evidence="6" type="primary">nucS</name>
    <name evidence="9" type="ORF">P186_0112</name>
</gene>